<evidence type="ECO:0000313" key="2">
    <source>
        <dbReference type="Proteomes" id="UP001154282"/>
    </source>
</evidence>
<proteinExistence type="predicted"/>
<protein>
    <submittedName>
        <fullName evidence="1">Uncharacterized protein</fullName>
    </submittedName>
</protein>
<accession>A0AAV0LIB7</accession>
<evidence type="ECO:0000313" key="1">
    <source>
        <dbReference type="EMBL" id="CAI0434063.1"/>
    </source>
</evidence>
<dbReference type="AlphaFoldDB" id="A0AAV0LIB7"/>
<dbReference type="EMBL" id="CAMGYJ010000006">
    <property type="protein sequence ID" value="CAI0434063.1"/>
    <property type="molecule type" value="Genomic_DNA"/>
</dbReference>
<dbReference type="Proteomes" id="UP001154282">
    <property type="component" value="Unassembled WGS sequence"/>
</dbReference>
<organism evidence="1 2">
    <name type="scientific">Linum tenue</name>
    <dbReference type="NCBI Taxonomy" id="586396"/>
    <lineage>
        <taxon>Eukaryota</taxon>
        <taxon>Viridiplantae</taxon>
        <taxon>Streptophyta</taxon>
        <taxon>Embryophyta</taxon>
        <taxon>Tracheophyta</taxon>
        <taxon>Spermatophyta</taxon>
        <taxon>Magnoliopsida</taxon>
        <taxon>eudicotyledons</taxon>
        <taxon>Gunneridae</taxon>
        <taxon>Pentapetalae</taxon>
        <taxon>rosids</taxon>
        <taxon>fabids</taxon>
        <taxon>Malpighiales</taxon>
        <taxon>Linaceae</taxon>
        <taxon>Linum</taxon>
    </lineage>
</organism>
<gene>
    <name evidence="1" type="ORF">LITE_LOCUS24135</name>
</gene>
<keyword evidence="2" id="KW-1185">Reference proteome</keyword>
<sequence length="81" mass="9856">MQLPALRQGFLQRSSHRKILQREGPVRFPRFVLSFQFIKFRIPFWFAKNWVSSVFLFGQWKNQNPLQFPFAAFHCLRLLQE</sequence>
<comment type="caution">
    <text evidence="1">The sequence shown here is derived from an EMBL/GenBank/DDBJ whole genome shotgun (WGS) entry which is preliminary data.</text>
</comment>
<name>A0AAV0LIB7_9ROSI</name>
<reference evidence="1" key="1">
    <citation type="submission" date="2022-08" db="EMBL/GenBank/DDBJ databases">
        <authorList>
            <person name="Gutierrez-Valencia J."/>
        </authorList>
    </citation>
    <scope>NUCLEOTIDE SEQUENCE</scope>
</reference>